<feature type="compositionally biased region" description="Acidic residues" evidence="1">
    <location>
        <begin position="33"/>
        <end position="43"/>
    </location>
</feature>
<dbReference type="RefSeq" id="XP_017021869.3">
    <property type="nucleotide sequence ID" value="XM_017166380.3"/>
</dbReference>
<gene>
    <name evidence="4" type="primary">LOC108074354</name>
</gene>
<dbReference type="InterPro" id="IPR036056">
    <property type="entry name" value="Fibrinogen-like_C"/>
</dbReference>
<accession>A0A6P4IDW4</accession>
<dbReference type="SMART" id="SM00186">
    <property type="entry name" value="FBG"/>
    <property type="match status" value="1"/>
</dbReference>
<name>A0A6P4IDW4_DROKI</name>
<dbReference type="GeneID" id="108074354"/>
<proteinExistence type="predicted"/>
<evidence type="ECO:0000313" key="3">
    <source>
        <dbReference type="Proteomes" id="UP001652661"/>
    </source>
</evidence>
<evidence type="ECO:0000256" key="1">
    <source>
        <dbReference type="SAM" id="MobiDB-lite"/>
    </source>
</evidence>
<feature type="domain" description="Fibrinogen C-terminal" evidence="2">
    <location>
        <begin position="44"/>
        <end position="255"/>
    </location>
</feature>
<keyword evidence="3" id="KW-1185">Reference proteome</keyword>
<dbReference type="InterPro" id="IPR014716">
    <property type="entry name" value="Fibrinogen_a/b/g_C_1"/>
</dbReference>
<dbReference type="GO" id="GO:0005615">
    <property type="term" value="C:extracellular space"/>
    <property type="evidence" value="ECO:0007669"/>
    <property type="project" value="TreeGrafter"/>
</dbReference>
<sequence>MPVGQARIPMAQASGWKRIAQLEWTMAKGQREDEGEPGGEDTGEPVSQQDELCPWHDLVAPEGIFQIRVNGSRPVLCDGQGWMDILSRGDGSENFDRNWTDYKEGFGKLWGEFFLGLEKLHQLTKDEPHLLYVYLRDVHSNSRFARYDGFQIGSEEESYSLKALGRYSGSAGDSLGIHRGMKFSTIDRDNTRSKANCAEIYGGGWWYNDCGDSDLTGKYFNIGKTDLNGILWKTWRKHVFPLSITKVTMSIVSKSQNDQIEREWQSYDRTL</sequence>
<dbReference type="SUPFAM" id="SSF56496">
    <property type="entry name" value="Fibrinogen C-terminal domain-like"/>
    <property type="match status" value="1"/>
</dbReference>
<dbReference type="CDD" id="cd00087">
    <property type="entry name" value="FReD"/>
    <property type="match status" value="1"/>
</dbReference>
<dbReference type="Proteomes" id="UP001652661">
    <property type="component" value="Chromosome 3R"/>
</dbReference>
<evidence type="ECO:0000313" key="4">
    <source>
        <dbReference type="RefSeq" id="XP_017021869.3"/>
    </source>
</evidence>
<dbReference type="Pfam" id="PF00147">
    <property type="entry name" value="Fibrinogen_C"/>
    <property type="match status" value="1"/>
</dbReference>
<feature type="region of interest" description="Disordered" evidence="1">
    <location>
        <begin position="28"/>
        <end position="48"/>
    </location>
</feature>
<dbReference type="AlphaFoldDB" id="A0A6P4IDW4"/>
<dbReference type="PANTHER" id="PTHR19143:SF327">
    <property type="entry name" value="FI21813P1-RELATED"/>
    <property type="match status" value="1"/>
</dbReference>
<evidence type="ECO:0000259" key="2">
    <source>
        <dbReference type="PROSITE" id="PS51406"/>
    </source>
</evidence>
<dbReference type="PROSITE" id="PS51406">
    <property type="entry name" value="FIBRINOGEN_C_2"/>
    <property type="match status" value="1"/>
</dbReference>
<reference evidence="4" key="1">
    <citation type="submission" date="2025-08" db="UniProtKB">
        <authorList>
            <consortium name="RefSeq"/>
        </authorList>
    </citation>
    <scope>IDENTIFICATION</scope>
    <source>
        <strain evidence="4">14028-0561.14</strain>
        <tissue evidence="4">Whole fly</tissue>
    </source>
</reference>
<dbReference type="Gene3D" id="3.90.215.10">
    <property type="entry name" value="Gamma Fibrinogen, chain A, domain 1"/>
    <property type="match status" value="1"/>
</dbReference>
<dbReference type="InterPro" id="IPR050373">
    <property type="entry name" value="Fibrinogen_C-term_domain"/>
</dbReference>
<dbReference type="InterPro" id="IPR002181">
    <property type="entry name" value="Fibrinogen_a/b/g_C_dom"/>
</dbReference>
<dbReference type="OrthoDB" id="6145874at2759"/>
<dbReference type="PANTHER" id="PTHR19143">
    <property type="entry name" value="FIBRINOGEN/TENASCIN/ANGIOPOEITIN"/>
    <property type="match status" value="1"/>
</dbReference>
<protein>
    <submittedName>
        <fullName evidence="4">Fibrinogen-like protein 1</fullName>
    </submittedName>
</protein>
<organism evidence="3 4">
    <name type="scientific">Drosophila kikkawai</name>
    <name type="common">Fruit fly</name>
    <dbReference type="NCBI Taxonomy" id="30033"/>
    <lineage>
        <taxon>Eukaryota</taxon>
        <taxon>Metazoa</taxon>
        <taxon>Ecdysozoa</taxon>
        <taxon>Arthropoda</taxon>
        <taxon>Hexapoda</taxon>
        <taxon>Insecta</taxon>
        <taxon>Pterygota</taxon>
        <taxon>Neoptera</taxon>
        <taxon>Endopterygota</taxon>
        <taxon>Diptera</taxon>
        <taxon>Brachycera</taxon>
        <taxon>Muscomorpha</taxon>
        <taxon>Ephydroidea</taxon>
        <taxon>Drosophilidae</taxon>
        <taxon>Drosophila</taxon>
        <taxon>Sophophora</taxon>
    </lineage>
</organism>